<comment type="cofactor">
    <cofactor evidence="1 6">
        <name>pyridoxal 5'-phosphate</name>
        <dbReference type="ChEBI" id="CHEBI:597326"/>
    </cofactor>
</comment>
<dbReference type="PANTHER" id="PTHR46383:SF1">
    <property type="entry name" value="ASPARTATE AMINOTRANSFERASE"/>
    <property type="match status" value="1"/>
</dbReference>
<dbReference type="RefSeq" id="WP_264851994.1">
    <property type="nucleotide sequence ID" value="NZ_BRXR01000001.1"/>
</dbReference>
<comment type="caution">
    <text evidence="8">The sequence shown here is derived from an EMBL/GenBank/DDBJ whole genome shotgun (WGS) entry which is preliminary data.</text>
</comment>
<dbReference type="GO" id="GO:0008483">
    <property type="term" value="F:transaminase activity"/>
    <property type="evidence" value="ECO:0007669"/>
    <property type="project" value="UniProtKB-KW"/>
</dbReference>
<organism evidence="8 9">
    <name type="scientific">Clostridium omnivorum</name>
    <dbReference type="NCBI Taxonomy" id="1604902"/>
    <lineage>
        <taxon>Bacteria</taxon>
        <taxon>Bacillati</taxon>
        <taxon>Bacillota</taxon>
        <taxon>Clostridia</taxon>
        <taxon>Eubacteriales</taxon>
        <taxon>Clostridiaceae</taxon>
        <taxon>Clostridium</taxon>
    </lineage>
</organism>
<dbReference type="EMBL" id="BRXR01000001">
    <property type="protein sequence ID" value="GLC32683.1"/>
    <property type="molecule type" value="Genomic_DNA"/>
</dbReference>
<reference evidence="8 9" key="1">
    <citation type="journal article" date="2024" name="Int. J. Syst. Evol. Microbiol.">
        <title>Clostridium omnivorum sp. nov., isolated from anoxic soil under the treatment of reductive soil disinfestation.</title>
        <authorList>
            <person name="Ueki A."/>
            <person name="Tonouchi A."/>
            <person name="Kaku N."/>
            <person name="Honma S."/>
            <person name="Ueki K."/>
        </authorList>
    </citation>
    <scope>NUCLEOTIDE SEQUENCE [LARGE SCALE GENOMIC DNA]</scope>
    <source>
        <strain evidence="8 9">E14</strain>
    </source>
</reference>
<dbReference type="SUPFAM" id="SSF53383">
    <property type="entry name" value="PLP-dependent transferases"/>
    <property type="match status" value="1"/>
</dbReference>
<evidence type="ECO:0000313" key="8">
    <source>
        <dbReference type="EMBL" id="GLC32683.1"/>
    </source>
</evidence>
<sequence length="396" mass="43858">MILSKKAQQISASITLAITAKAKKMKEEGIDVIGFGAGEPDFNTPVNIQQAAINAIQNGMTRYTAASGIAELKSAIVDKLKNENNLTYKQSQIIVSTGAKQCLANALQAILNPGDEVIIPIPYWVSYPELVKLADGTPVFVETKEENFFKYTPELLENAVTLNTKAIILNSPNNPTGTVYSKDELKFIAEFAKKHDLIIISDEIYEKLIYDNIEHVSIASLSQDTYERTIVINGLSKSYAMTGWRMGYAASSEEITKLMSNIQSHTTSNPTSISQYAAVEALRGDQSTIKEMILEFKNRRNYMVERINNINNLSCVKPSGAFYVMVNISKLLGKTVDGEVISNSLDFSRVLLEKEKVAVIPGSAFGVDNFIRLSYATSMENIQKGLDRIEDFVKMF</sequence>
<dbReference type="InterPro" id="IPR004839">
    <property type="entry name" value="Aminotransferase_I/II_large"/>
</dbReference>
<keyword evidence="4 6" id="KW-0808">Transferase</keyword>
<dbReference type="Gene3D" id="3.40.640.10">
    <property type="entry name" value="Type I PLP-dependent aspartate aminotransferase-like (Major domain)"/>
    <property type="match status" value="1"/>
</dbReference>
<evidence type="ECO:0000256" key="4">
    <source>
        <dbReference type="ARBA" id="ARBA00022679"/>
    </source>
</evidence>
<dbReference type="Gene3D" id="3.90.1150.10">
    <property type="entry name" value="Aspartate Aminotransferase, domain 1"/>
    <property type="match status" value="1"/>
</dbReference>
<evidence type="ECO:0000256" key="6">
    <source>
        <dbReference type="RuleBase" id="RU000481"/>
    </source>
</evidence>
<dbReference type="InterPro" id="IPR015424">
    <property type="entry name" value="PyrdxlP-dep_Trfase"/>
</dbReference>
<keyword evidence="3 6" id="KW-0032">Aminotransferase</keyword>
<dbReference type="InterPro" id="IPR015421">
    <property type="entry name" value="PyrdxlP-dep_Trfase_major"/>
</dbReference>
<dbReference type="InterPro" id="IPR050596">
    <property type="entry name" value="AspAT/PAT-like"/>
</dbReference>
<evidence type="ECO:0000256" key="1">
    <source>
        <dbReference type="ARBA" id="ARBA00001933"/>
    </source>
</evidence>
<dbReference type="PRINTS" id="PR00753">
    <property type="entry name" value="ACCSYNTHASE"/>
</dbReference>
<evidence type="ECO:0000256" key="3">
    <source>
        <dbReference type="ARBA" id="ARBA00022576"/>
    </source>
</evidence>
<dbReference type="CDD" id="cd00609">
    <property type="entry name" value="AAT_like"/>
    <property type="match status" value="1"/>
</dbReference>
<proteinExistence type="inferred from homology"/>
<gene>
    <name evidence="8" type="primary">aspC_3</name>
    <name evidence="8" type="ORF">bsdE14_40930</name>
</gene>
<evidence type="ECO:0000259" key="7">
    <source>
        <dbReference type="Pfam" id="PF00155"/>
    </source>
</evidence>
<dbReference type="PROSITE" id="PS00105">
    <property type="entry name" value="AA_TRANSFER_CLASS_1"/>
    <property type="match status" value="1"/>
</dbReference>
<comment type="similarity">
    <text evidence="2 6">Belongs to the class-I pyridoxal-phosphate-dependent aminotransferase family.</text>
</comment>
<feature type="domain" description="Aminotransferase class I/classII large" evidence="7">
    <location>
        <begin position="31"/>
        <end position="389"/>
    </location>
</feature>
<keyword evidence="9" id="KW-1185">Reference proteome</keyword>
<protein>
    <recommendedName>
        <fullName evidence="6">Aminotransferase</fullName>
        <ecNumber evidence="6">2.6.1.-</ecNumber>
    </recommendedName>
</protein>
<dbReference type="EC" id="2.6.1.-" evidence="6"/>
<dbReference type="Pfam" id="PF00155">
    <property type="entry name" value="Aminotran_1_2"/>
    <property type="match status" value="1"/>
</dbReference>
<keyword evidence="5" id="KW-0663">Pyridoxal phosphate</keyword>
<dbReference type="InterPro" id="IPR015422">
    <property type="entry name" value="PyrdxlP-dep_Trfase_small"/>
</dbReference>
<evidence type="ECO:0000256" key="2">
    <source>
        <dbReference type="ARBA" id="ARBA00007441"/>
    </source>
</evidence>
<name>A0ABQ5NBM8_9CLOT</name>
<dbReference type="InterPro" id="IPR004838">
    <property type="entry name" value="NHTrfase_class1_PyrdxlP-BS"/>
</dbReference>
<evidence type="ECO:0000256" key="5">
    <source>
        <dbReference type="ARBA" id="ARBA00022898"/>
    </source>
</evidence>
<dbReference type="PANTHER" id="PTHR46383">
    <property type="entry name" value="ASPARTATE AMINOTRANSFERASE"/>
    <property type="match status" value="1"/>
</dbReference>
<dbReference type="Proteomes" id="UP001208567">
    <property type="component" value="Unassembled WGS sequence"/>
</dbReference>
<evidence type="ECO:0000313" key="9">
    <source>
        <dbReference type="Proteomes" id="UP001208567"/>
    </source>
</evidence>
<accession>A0ABQ5NBM8</accession>